<proteinExistence type="predicted"/>
<name>X6LUA2_RETFI</name>
<dbReference type="EMBL" id="ASPP01028067">
    <property type="protein sequence ID" value="ETO05493.1"/>
    <property type="molecule type" value="Genomic_DNA"/>
</dbReference>
<sequence length="250" mass="29205">AYFEFWLEDFVRQATARKLQEKNITLKKFACKFDTTSTWIAMFTNDRFEINLLHDSQSRIDAEYEVEAVEIPKTEGTCGCLYNLCQKRVRQITTDRKEIVRNLYMLNAISGALQLQKTTTIINVTMSQNKTVITIDDVGSDDVLDLLEKKKDIIAVKLKEILRLRHAYNMSFNSSEKRWESTKKTFVSNLISKRKLVKKQLQRSAFHSNLTKGELKDKLNESFVINSEQYQFVLEKKRTLLCIIVLLKED</sequence>
<evidence type="ECO:0000313" key="1">
    <source>
        <dbReference type="EMBL" id="ETO05493.1"/>
    </source>
</evidence>
<evidence type="ECO:0000313" key="2">
    <source>
        <dbReference type="Proteomes" id="UP000023152"/>
    </source>
</evidence>
<feature type="non-terminal residue" evidence="1">
    <location>
        <position position="1"/>
    </location>
</feature>
<accession>X6LUA2</accession>
<reference evidence="1 2" key="1">
    <citation type="journal article" date="2013" name="Curr. Biol.">
        <title>The Genome of the Foraminiferan Reticulomyxa filosa.</title>
        <authorList>
            <person name="Glockner G."/>
            <person name="Hulsmann N."/>
            <person name="Schleicher M."/>
            <person name="Noegel A.A."/>
            <person name="Eichinger L."/>
            <person name="Gallinger C."/>
            <person name="Pawlowski J."/>
            <person name="Sierra R."/>
            <person name="Euteneuer U."/>
            <person name="Pillet L."/>
            <person name="Moustafa A."/>
            <person name="Platzer M."/>
            <person name="Groth M."/>
            <person name="Szafranski K."/>
            <person name="Schliwa M."/>
        </authorList>
    </citation>
    <scope>NUCLEOTIDE SEQUENCE [LARGE SCALE GENOMIC DNA]</scope>
</reference>
<protein>
    <submittedName>
        <fullName evidence="1">Uncharacterized protein</fullName>
    </submittedName>
</protein>
<organism evidence="1 2">
    <name type="scientific">Reticulomyxa filosa</name>
    <dbReference type="NCBI Taxonomy" id="46433"/>
    <lineage>
        <taxon>Eukaryota</taxon>
        <taxon>Sar</taxon>
        <taxon>Rhizaria</taxon>
        <taxon>Retaria</taxon>
        <taxon>Foraminifera</taxon>
        <taxon>Monothalamids</taxon>
        <taxon>Reticulomyxidae</taxon>
        <taxon>Reticulomyxa</taxon>
    </lineage>
</organism>
<dbReference type="AlphaFoldDB" id="X6LUA2"/>
<comment type="caution">
    <text evidence="1">The sequence shown here is derived from an EMBL/GenBank/DDBJ whole genome shotgun (WGS) entry which is preliminary data.</text>
</comment>
<keyword evidence="2" id="KW-1185">Reference proteome</keyword>
<gene>
    <name evidence="1" type="ORF">RFI_31902</name>
</gene>
<dbReference type="Proteomes" id="UP000023152">
    <property type="component" value="Unassembled WGS sequence"/>
</dbReference>